<dbReference type="InterPro" id="IPR036409">
    <property type="entry name" value="Aldolase_II/adducin_N_sf"/>
</dbReference>
<dbReference type="Pfam" id="PF00596">
    <property type="entry name" value="Aldolase_II"/>
    <property type="match status" value="1"/>
</dbReference>
<keyword evidence="2" id="KW-0456">Lyase</keyword>
<name>A0A1H3MSE9_9MICO</name>
<sequence length="241" mass="25692">MTDDLRSSVVLGSRVLAENGHSDMVWGHLSLRDPAGRGIWIKRAGLGFEELTSDDIHLVGWDGERVEGGGDVHLECHIHLEVMRARADVSSVVHSHPEAAVTLAGTGIPLLAVGHEACFFAPGDLPRFTETGDLIRDPALGRSVAATLGERNAALLVDHGIVVAESSLPRAVFGAVLLERAARMTLAAVSAAGGVGNVAHSSQAEALAKRDRCYSDRQVGHGWDYLVRRLRTDTERKGTSS</sequence>
<keyword evidence="5" id="KW-1185">Reference proteome</keyword>
<evidence type="ECO:0000313" key="5">
    <source>
        <dbReference type="Proteomes" id="UP000198891"/>
    </source>
</evidence>
<dbReference type="RefSeq" id="WP_092550910.1">
    <property type="nucleotide sequence ID" value="NZ_FNPZ01000001.1"/>
</dbReference>
<reference evidence="4 5" key="1">
    <citation type="submission" date="2016-10" db="EMBL/GenBank/DDBJ databases">
        <authorList>
            <person name="de Groot N.N."/>
        </authorList>
    </citation>
    <scope>NUCLEOTIDE SEQUENCE [LARGE SCALE GENOMIC DNA]</scope>
    <source>
        <strain evidence="4 5">CGMCC 4.3491</strain>
    </source>
</reference>
<dbReference type="GO" id="GO:0019323">
    <property type="term" value="P:pentose catabolic process"/>
    <property type="evidence" value="ECO:0007669"/>
    <property type="project" value="TreeGrafter"/>
</dbReference>
<dbReference type="InterPro" id="IPR001303">
    <property type="entry name" value="Aldolase_II/adducin_N"/>
</dbReference>
<dbReference type="SUPFAM" id="SSF53639">
    <property type="entry name" value="AraD/HMP-PK domain-like"/>
    <property type="match status" value="1"/>
</dbReference>
<evidence type="ECO:0000259" key="3">
    <source>
        <dbReference type="SMART" id="SM01007"/>
    </source>
</evidence>
<evidence type="ECO:0000313" key="4">
    <source>
        <dbReference type="EMBL" id="SDY79085.1"/>
    </source>
</evidence>
<feature type="domain" description="Class II aldolase/adducin N-terminal" evidence="3">
    <location>
        <begin position="7"/>
        <end position="186"/>
    </location>
</feature>
<dbReference type="SMART" id="SM01007">
    <property type="entry name" value="Aldolase_II"/>
    <property type="match status" value="1"/>
</dbReference>
<dbReference type="GO" id="GO:0016832">
    <property type="term" value="F:aldehyde-lyase activity"/>
    <property type="evidence" value="ECO:0007669"/>
    <property type="project" value="TreeGrafter"/>
</dbReference>
<organism evidence="4 5">
    <name type="scientific">Herbiconiux ginsengi</name>
    <dbReference type="NCBI Taxonomy" id="381665"/>
    <lineage>
        <taxon>Bacteria</taxon>
        <taxon>Bacillati</taxon>
        <taxon>Actinomycetota</taxon>
        <taxon>Actinomycetes</taxon>
        <taxon>Micrococcales</taxon>
        <taxon>Microbacteriaceae</taxon>
        <taxon>Herbiconiux</taxon>
    </lineage>
</organism>
<dbReference type="Proteomes" id="UP000198891">
    <property type="component" value="Unassembled WGS sequence"/>
</dbReference>
<dbReference type="AlphaFoldDB" id="A0A1H3MSE9"/>
<dbReference type="Gene3D" id="3.40.225.10">
    <property type="entry name" value="Class II aldolase/adducin N-terminal domain"/>
    <property type="match status" value="1"/>
</dbReference>
<accession>A0A1H3MSE9</accession>
<evidence type="ECO:0000256" key="2">
    <source>
        <dbReference type="ARBA" id="ARBA00023239"/>
    </source>
</evidence>
<protein>
    <submittedName>
        <fullName evidence="4">L-fuculose-phosphate aldolase</fullName>
    </submittedName>
</protein>
<dbReference type="EMBL" id="FNPZ01000001">
    <property type="protein sequence ID" value="SDY79085.1"/>
    <property type="molecule type" value="Genomic_DNA"/>
</dbReference>
<gene>
    <name evidence="4" type="ORF">SAMN05216554_1529</name>
</gene>
<proteinExistence type="predicted"/>
<dbReference type="GO" id="GO:0046872">
    <property type="term" value="F:metal ion binding"/>
    <property type="evidence" value="ECO:0007669"/>
    <property type="project" value="UniProtKB-KW"/>
</dbReference>
<keyword evidence="1" id="KW-0479">Metal-binding</keyword>
<dbReference type="STRING" id="381665.SAMN05216554_1529"/>
<dbReference type="OrthoDB" id="9786287at2"/>
<dbReference type="PANTHER" id="PTHR22789">
    <property type="entry name" value="FUCULOSE PHOSPHATE ALDOLASE"/>
    <property type="match status" value="1"/>
</dbReference>
<dbReference type="PANTHER" id="PTHR22789:SF0">
    <property type="entry name" value="3-OXO-TETRONATE 4-PHOSPHATE DECARBOXYLASE-RELATED"/>
    <property type="match status" value="1"/>
</dbReference>
<dbReference type="InterPro" id="IPR050197">
    <property type="entry name" value="Aldolase_class_II_sugar_metab"/>
</dbReference>
<evidence type="ECO:0000256" key="1">
    <source>
        <dbReference type="ARBA" id="ARBA00022723"/>
    </source>
</evidence>
<dbReference type="GO" id="GO:0005829">
    <property type="term" value="C:cytosol"/>
    <property type="evidence" value="ECO:0007669"/>
    <property type="project" value="TreeGrafter"/>
</dbReference>